<feature type="transmembrane region" description="Helical" evidence="6">
    <location>
        <begin position="202"/>
        <end position="222"/>
    </location>
</feature>
<dbReference type="PANTHER" id="PTHR23514">
    <property type="entry name" value="BYPASS OF STOP CODON PROTEIN 6"/>
    <property type="match status" value="1"/>
</dbReference>
<gene>
    <name evidence="8" type="ORF">EB235_25005</name>
</gene>
<evidence type="ECO:0000256" key="4">
    <source>
        <dbReference type="ARBA" id="ARBA00023136"/>
    </source>
</evidence>
<dbReference type="InterPro" id="IPR020846">
    <property type="entry name" value="MFS_dom"/>
</dbReference>
<dbReference type="GO" id="GO:0016020">
    <property type="term" value="C:membrane"/>
    <property type="evidence" value="ECO:0007669"/>
    <property type="project" value="UniProtKB-SubCell"/>
</dbReference>
<dbReference type="EMBL" id="CP033367">
    <property type="protein sequence ID" value="QKD04342.1"/>
    <property type="molecule type" value="Genomic_DNA"/>
</dbReference>
<evidence type="ECO:0000256" key="6">
    <source>
        <dbReference type="SAM" id="Phobius"/>
    </source>
</evidence>
<feature type="transmembrane region" description="Helical" evidence="6">
    <location>
        <begin position="242"/>
        <end position="263"/>
    </location>
</feature>
<feature type="transmembrane region" description="Helical" evidence="6">
    <location>
        <begin position="75"/>
        <end position="93"/>
    </location>
</feature>
<evidence type="ECO:0000256" key="3">
    <source>
        <dbReference type="ARBA" id="ARBA00022989"/>
    </source>
</evidence>
<reference evidence="8 9" key="1">
    <citation type="submission" date="2018-10" db="EMBL/GenBank/DDBJ databases">
        <authorList>
            <person name="Perry B.J."/>
            <person name="Sullivan J.T."/>
            <person name="Murphy R.J.T."/>
            <person name="Ramsay J.P."/>
            <person name="Ronson C.W."/>
        </authorList>
    </citation>
    <scope>NUCLEOTIDE SEQUENCE [LARGE SCALE GENOMIC DNA]</scope>
    <source>
        <strain evidence="8 9">R88b</strain>
    </source>
</reference>
<dbReference type="Proteomes" id="UP000503017">
    <property type="component" value="Chromosome"/>
</dbReference>
<sequence>MSFGLNLAPQHRVYAGFAIYSFAMGNIFPRLPDIKHAMGIGDGTLGLSLIGTPIGTLTALTLAAPLLERVGFRRALLALVPLLALAYAIAVHAPGPLALFLMLFPVGLMIGSVEIMLNVEADRTEFLVKRRIMNRAHSFWSMGFFGAGLFGAALGHLGVSPQLHLALIVPIVAISMALFLGGYQPAPSRFAGASAGEKAPMLARPTLPILVLVAVTLAAMLMEGASIDWSAIYMRTVFDSGPFVAGFTVALFAFSQATTRFFADSFVDRHSPSGVARVLLVLMAAGVLLVFFSPMPFVSMLGFALLGIGTSALFPLAISAAAQRTDRPASINVAALSQISFVAFLLGPPLLGFVSDHWGIRSAFGIGIPFIILSLLTAGSLGRRPAAGKPAAPTDEPLEPTPDKLLARAAEG</sequence>
<proteinExistence type="predicted"/>
<evidence type="ECO:0000313" key="9">
    <source>
        <dbReference type="Proteomes" id="UP000503017"/>
    </source>
</evidence>
<comment type="subcellular location">
    <subcellularLocation>
        <location evidence="1">Membrane</location>
        <topology evidence="1">Multi-pass membrane protein</topology>
    </subcellularLocation>
</comment>
<dbReference type="PROSITE" id="PS50850">
    <property type="entry name" value="MFS"/>
    <property type="match status" value="1"/>
</dbReference>
<dbReference type="Pfam" id="PF07690">
    <property type="entry name" value="MFS_1"/>
    <property type="match status" value="1"/>
</dbReference>
<feature type="transmembrane region" description="Helical" evidence="6">
    <location>
        <begin position="333"/>
        <end position="354"/>
    </location>
</feature>
<feature type="transmembrane region" description="Helical" evidence="6">
    <location>
        <begin position="139"/>
        <end position="157"/>
    </location>
</feature>
<name>A0A6M7WPN3_RHILI</name>
<feature type="compositionally biased region" description="Basic and acidic residues" evidence="5">
    <location>
        <begin position="401"/>
        <end position="412"/>
    </location>
</feature>
<evidence type="ECO:0000259" key="7">
    <source>
        <dbReference type="PROSITE" id="PS50850"/>
    </source>
</evidence>
<dbReference type="CDD" id="cd17393">
    <property type="entry name" value="MFS_MosC_like"/>
    <property type="match status" value="1"/>
</dbReference>
<accession>A0A6M7WPN3</accession>
<dbReference type="InterPro" id="IPR036259">
    <property type="entry name" value="MFS_trans_sf"/>
</dbReference>
<dbReference type="RefSeq" id="WP_027028473.1">
    <property type="nucleotide sequence ID" value="NZ_CP033367.1"/>
</dbReference>
<dbReference type="SUPFAM" id="SSF103473">
    <property type="entry name" value="MFS general substrate transporter"/>
    <property type="match status" value="1"/>
</dbReference>
<feature type="transmembrane region" description="Helical" evidence="6">
    <location>
        <begin position="12"/>
        <end position="31"/>
    </location>
</feature>
<dbReference type="PANTHER" id="PTHR23514:SF13">
    <property type="entry name" value="INNER MEMBRANE PROTEIN YBJJ"/>
    <property type="match status" value="1"/>
</dbReference>
<dbReference type="InterPro" id="IPR011701">
    <property type="entry name" value="MFS"/>
</dbReference>
<keyword evidence="3 6" id="KW-1133">Transmembrane helix</keyword>
<protein>
    <submittedName>
        <fullName evidence="8">MFS transporter</fullName>
    </submittedName>
</protein>
<feature type="domain" description="Major facilitator superfamily (MFS) profile" evidence="7">
    <location>
        <begin position="295"/>
        <end position="412"/>
    </location>
</feature>
<feature type="transmembrane region" description="Helical" evidence="6">
    <location>
        <begin position="360"/>
        <end position="381"/>
    </location>
</feature>
<feature type="transmembrane region" description="Helical" evidence="6">
    <location>
        <begin position="163"/>
        <end position="181"/>
    </location>
</feature>
<feature type="transmembrane region" description="Helical" evidence="6">
    <location>
        <begin position="43"/>
        <end position="63"/>
    </location>
</feature>
<dbReference type="GO" id="GO:0022857">
    <property type="term" value="F:transmembrane transporter activity"/>
    <property type="evidence" value="ECO:0007669"/>
    <property type="project" value="InterPro"/>
</dbReference>
<evidence type="ECO:0000313" key="8">
    <source>
        <dbReference type="EMBL" id="QKD04342.1"/>
    </source>
</evidence>
<evidence type="ECO:0000256" key="2">
    <source>
        <dbReference type="ARBA" id="ARBA00022692"/>
    </source>
</evidence>
<organism evidence="8 9">
    <name type="scientific">Mesorhizobium loti R88b</name>
    <dbReference type="NCBI Taxonomy" id="935548"/>
    <lineage>
        <taxon>Bacteria</taxon>
        <taxon>Pseudomonadati</taxon>
        <taxon>Pseudomonadota</taxon>
        <taxon>Alphaproteobacteria</taxon>
        <taxon>Hyphomicrobiales</taxon>
        <taxon>Phyllobacteriaceae</taxon>
        <taxon>Mesorhizobium</taxon>
    </lineage>
</organism>
<feature type="transmembrane region" description="Helical" evidence="6">
    <location>
        <begin position="300"/>
        <end position="321"/>
    </location>
</feature>
<dbReference type="InterPro" id="IPR051788">
    <property type="entry name" value="MFS_Transporter"/>
</dbReference>
<evidence type="ECO:0000256" key="5">
    <source>
        <dbReference type="SAM" id="MobiDB-lite"/>
    </source>
</evidence>
<keyword evidence="2 6" id="KW-0812">Transmembrane</keyword>
<feature type="transmembrane region" description="Helical" evidence="6">
    <location>
        <begin position="275"/>
        <end position="294"/>
    </location>
</feature>
<dbReference type="AlphaFoldDB" id="A0A6M7WPN3"/>
<feature type="region of interest" description="Disordered" evidence="5">
    <location>
        <begin position="386"/>
        <end position="412"/>
    </location>
</feature>
<keyword evidence="4 6" id="KW-0472">Membrane</keyword>
<feature type="transmembrane region" description="Helical" evidence="6">
    <location>
        <begin position="99"/>
        <end position="119"/>
    </location>
</feature>
<dbReference type="Gene3D" id="1.20.1250.20">
    <property type="entry name" value="MFS general substrate transporter like domains"/>
    <property type="match status" value="2"/>
</dbReference>
<evidence type="ECO:0000256" key="1">
    <source>
        <dbReference type="ARBA" id="ARBA00004141"/>
    </source>
</evidence>